<comment type="cofactor">
    <cofactor evidence="10">
        <name>[4Fe-4S] cluster</name>
        <dbReference type="ChEBI" id="CHEBI:49883"/>
    </cofactor>
    <text evidence="10">Binds 1 [4Fe-4S] cluster. The cluster is coordinated with 3 cysteines and an exchangeable S-adenosyl-L-methionine.</text>
</comment>
<dbReference type="SFLD" id="SFLDS00029">
    <property type="entry name" value="Radical_SAM"/>
    <property type="match status" value="1"/>
</dbReference>
<dbReference type="EC" id="1.97.1.4" evidence="10"/>
<evidence type="ECO:0000256" key="4">
    <source>
        <dbReference type="ARBA" id="ARBA00022485"/>
    </source>
</evidence>
<comment type="caution">
    <text evidence="12">The sequence shown here is derived from an EMBL/GenBank/DDBJ whole genome shotgun (WGS) entry which is preliminary data.</text>
</comment>
<sequence>MAPCEKGRIHSIESFGTVDGPGVRMVVFFQGCPMRCLYCHNPDTWSVDGGCEMTVDEILSAYERNKSFYRGGGLTATGGEPLLQLPFLTALFRAARQKGIHTCLDTSGIVYRPDRRAEFDALFACTDLVLLDVKHADPEGHKHLTGHGQAPVLAFARALSEAGVPLVVRHVVVPGLTDSEEELRALGRLIAPLRTLKGLEVLPYHTMGRAKYDALGLAYPLEGVPPLEQTQAHRARGIILEEIRRVRTGEG</sequence>
<evidence type="ECO:0000256" key="8">
    <source>
        <dbReference type="ARBA" id="ARBA00023004"/>
    </source>
</evidence>
<dbReference type="GO" id="GO:0043365">
    <property type="term" value="F:[formate-C-acetyltransferase]-activating enzyme activity"/>
    <property type="evidence" value="ECO:0007669"/>
    <property type="project" value="UniProtKB-EC"/>
</dbReference>
<dbReference type="InterPro" id="IPR013785">
    <property type="entry name" value="Aldolase_TIM"/>
</dbReference>
<evidence type="ECO:0000313" key="13">
    <source>
        <dbReference type="Proteomes" id="UP001477672"/>
    </source>
</evidence>
<comment type="function">
    <text evidence="1 10">Activation of pyruvate formate-lyase under anaerobic conditions by generation of an organic free radical, using S-adenosylmethionine and reduced flavodoxin as cosubstrates to produce 5'-deoxy-adenosine.</text>
</comment>
<evidence type="ECO:0000259" key="11">
    <source>
        <dbReference type="PROSITE" id="PS51918"/>
    </source>
</evidence>
<evidence type="ECO:0000256" key="3">
    <source>
        <dbReference type="ARBA" id="ARBA00021356"/>
    </source>
</evidence>
<comment type="similarity">
    <text evidence="2 10">Belongs to the organic radical-activating enzymes family.</text>
</comment>
<dbReference type="SUPFAM" id="SSF102114">
    <property type="entry name" value="Radical SAM enzymes"/>
    <property type="match status" value="1"/>
</dbReference>
<dbReference type="InterPro" id="IPR007197">
    <property type="entry name" value="rSAM"/>
</dbReference>
<gene>
    <name evidence="12" type="primary">pflA</name>
    <name evidence="12" type="ORF">WMO24_09590</name>
</gene>
<comment type="subcellular location">
    <subcellularLocation>
        <location evidence="10">Cytoplasm</location>
    </subcellularLocation>
</comment>
<feature type="domain" description="Radical SAM core" evidence="11">
    <location>
        <begin position="18"/>
        <end position="250"/>
    </location>
</feature>
<evidence type="ECO:0000256" key="7">
    <source>
        <dbReference type="ARBA" id="ARBA00023002"/>
    </source>
</evidence>
<dbReference type="PANTHER" id="PTHR30352">
    <property type="entry name" value="PYRUVATE FORMATE-LYASE-ACTIVATING ENZYME"/>
    <property type="match status" value="1"/>
</dbReference>
<reference evidence="12 13" key="1">
    <citation type="submission" date="2024-03" db="EMBL/GenBank/DDBJ databases">
        <title>Human intestinal bacterial collection.</title>
        <authorList>
            <person name="Pauvert C."/>
            <person name="Hitch T.C.A."/>
            <person name="Clavel T."/>
        </authorList>
    </citation>
    <scope>NUCLEOTIDE SEQUENCE [LARGE SCALE GENOMIC DNA]</scope>
    <source>
        <strain evidence="12 13">CLA-JM-H11</strain>
    </source>
</reference>
<dbReference type="Gene3D" id="3.20.20.70">
    <property type="entry name" value="Aldolase class I"/>
    <property type="match status" value="1"/>
</dbReference>
<keyword evidence="9 10" id="KW-0411">Iron-sulfur</keyword>
<evidence type="ECO:0000256" key="5">
    <source>
        <dbReference type="ARBA" id="ARBA00022691"/>
    </source>
</evidence>
<dbReference type="InterPro" id="IPR058240">
    <property type="entry name" value="rSAM_sf"/>
</dbReference>
<evidence type="ECO:0000313" key="12">
    <source>
        <dbReference type="EMBL" id="MEQ2520679.1"/>
    </source>
</evidence>
<dbReference type="NCBIfam" id="TIGR02493">
    <property type="entry name" value="PFLA"/>
    <property type="match status" value="1"/>
</dbReference>
<name>A0ABV1GFX9_9FIRM</name>
<keyword evidence="10" id="KW-0963">Cytoplasm</keyword>
<dbReference type="CDD" id="cd01335">
    <property type="entry name" value="Radical_SAM"/>
    <property type="match status" value="1"/>
</dbReference>
<keyword evidence="6 10" id="KW-0479">Metal-binding</keyword>
<evidence type="ECO:0000256" key="1">
    <source>
        <dbReference type="ARBA" id="ARBA00003141"/>
    </source>
</evidence>
<keyword evidence="12" id="KW-0670">Pyruvate</keyword>
<keyword evidence="5 10" id="KW-0949">S-adenosyl-L-methionine</keyword>
<evidence type="ECO:0000256" key="6">
    <source>
        <dbReference type="ARBA" id="ARBA00022723"/>
    </source>
</evidence>
<dbReference type="PROSITE" id="PS51918">
    <property type="entry name" value="RADICAL_SAM"/>
    <property type="match status" value="1"/>
</dbReference>
<dbReference type="InterPro" id="IPR012838">
    <property type="entry name" value="PFL1_activating"/>
</dbReference>
<dbReference type="InterPro" id="IPR012839">
    <property type="entry name" value="Organic_radical_activase"/>
</dbReference>
<dbReference type="Proteomes" id="UP001477672">
    <property type="component" value="Unassembled WGS sequence"/>
</dbReference>
<organism evidence="12 13">
    <name type="scientific">Ruthenibacterium intestinale</name>
    <dbReference type="NCBI Taxonomy" id="3133163"/>
    <lineage>
        <taxon>Bacteria</taxon>
        <taxon>Bacillati</taxon>
        <taxon>Bacillota</taxon>
        <taxon>Clostridia</taxon>
        <taxon>Eubacteriales</taxon>
        <taxon>Oscillospiraceae</taxon>
        <taxon>Ruthenibacterium</taxon>
    </lineage>
</organism>
<dbReference type="PANTHER" id="PTHR30352:SF5">
    <property type="entry name" value="PYRUVATE FORMATE-LYASE 1-ACTIVATING ENZYME"/>
    <property type="match status" value="1"/>
</dbReference>
<dbReference type="InterPro" id="IPR034457">
    <property type="entry name" value="Organic_radical-activating"/>
</dbReference>
<dbReference type="InterPro" id="IPR001989">
    <property type="entry name" value="Radical_activat_CS"/>
</dbReference>
<dbReference type="SFLD" id="SFLDG01066">
    <property type="entry name" value="organic_radical-activating_enz"/>
    <property type="match status" value="1"/>
</dbReference>
<protein>
    <recommendedName>
        <fullName evidence="3 10">Pyruvate formate-lyase-activating enzyme</fullName>
        <ecNumber evidence="10">1.97.1.4</ecNumber>
    </recommendedName>
</protein>
<keyword evidence="4 10" id="KW-0004">4Fe-4S</keyword>
<dbReference type="Pfam" id="PF04055">
    <property type="entry name" value="Radical_SAM"/>
    <property type="match status" value="1"/>
</dbReference>
<accession>A0ABV1GFX9</accession>
<keyword evidence="13" id="KW-1185">Reference proteome</keyword>
<proteinExistence type="inferred from homology"/>
<evidence type="ECO:0000256" key="9">
    <source>
        <dbReference type="ARBA" id="ARBA00023014"/>
    </source>
</evidence>
<comment type="catalytic activity">
    <reaction evidence="10">
        <text>glycyl-[formate C-acetyltransferase] + reduced [flavodoxin] + S-adenosyl-L-methionine = glycin-2-yl radical-[formate C-acetyltransferase] + semiquinone [flavodoxin] + 5'-deoxyadenosine + L-methionine + H(+)</text>
        <dbReference type="Rhea" id="RHEA:19225"/>
        <dbReference type="Rhea" id="RHEA-COMP:10622"/>
        <dbReference type="Rhea" id="RHEA-COMP:12190"/>
        <dbReference type="Rhea" id="RHEA-COMP:12191"/>
        <dbReference type="Rhea" id="RHEA-COMP:14480"/>
        <dbReference type="ChEBI" id="CHEBI:15378"/>
        <dbReference type="ChEBI" id="CHEBI:17319"/>
        <dbReference type="ChEBI" id="CHEBI:29947"/>
        <dbReference type="ChEBI" id="CHEBI:32722"/>
        <dbReference type="ChEBI" id="CHEBI:57618"/>
        <dbReference type="ChEBI" id="CHEBI:57844"/>
        <dbReference type="ChEBI" id="CHEBI:59789"/>
        <dbReference type="ChEBI" id="CHEBI:140311"/>
        <dbReference type="EC" id="1.97.1.4"/>
    </reaction>
</comment>
<dbReference type="PIRSF" id="PIRSF000371">
    <property type="entry name" value="PFL_act_enz"/>
    <property type="match status" value="1"/>
</dbReference>
<keyword evidence="7 10" id="KW-0560">Oxidoreductase</keyword>
<evidence type="ECO:0000256" key="10">
    <source>
        <dbReference type="RuleBase" id="RU362053"/>
    </source>
</evidence>
<dbReference type="PROSITE" id="PS01087">
    <property type="entry name" value="RADICAL_ACTIVATING"/>
    <property type="match status" value="1"/>
</dbReference>
<dbReference type="RefSeq" id="WP_349216223.1">
    <property type="nucleotide sequence ID" value="NZ_JBBMFA010000094.1"/>
</dbReference>
<dbReference type="EMBL" id="JBBMFA010000094">
    <property type="protein sequence ID" value="MEQ2520679.1"/>
    <property type="molecule type" value="Genomic_DNA"/>
</dbReference>
<keyword evidence="8 10" id="KW-0408">Iron</keyword>
<evidence type="ECO:0000256" key="2">
    <source>
        <dbReference type="ARBA" id="ARBA00009777"/>
    </source>
</evidence>